<evidence type="ECO:0000313" key="2">
    <source>
        <dbReference type="Proteomes" id="UP000245802"/>
    </source>
</evidence>
<keyword evidence="2" id="KW-1185">Reference proteome</keyword>
<protein>
    <submittedName>
        <fullName evidence="1">Uncharacterized protein</fullName>
    </submittedName>
</protein>
<proteinExistence type="predicted"/>
<organism evidence="1 2">
    <name type="scientific">Gemmata obscuriglobus</name>
    <dbReference type="NCBI Taxonomy" id="114"/>
    <lineage>
        <taxon>Bacteria</taxon>
        <taxon>Pseudomonadati</taxon>
        <taxon>Planctomycetota</taxon>
        <taxon>Planctomycetia</taxon>
        <taxon>Gemmatales</taxon>
        <taxon>Gemmataceae</taxon>
        <taxon>Gemmata</taxon>
    </lineage>
</organism>
<sequence length="62" mass="6987">MVRTRDETEAAFKTDPSCDLLHDLAALNANLDGRCERRLSSLIQREVTGHWATRCIPSLNAF</sequence>
<reference evidence="1 2" key="1">
    <citation type="submission" date="2018-01" db="EMBL/GenBank/DDBJ databases">
        <title>G. obscuriglobus.</title>
        <authorList>
            <person name="Franke J."/>
            <person name="Blomberg W."/>
            <person name="Selmecki A."/>
        </authorList>
    </citation>
    <scope>NUCLEOTIDE SEQUENCE [LARGE SCALE GENOMIC DNA]</scope>
    <source>
        <strain evidence="1 2">DSM 5831</strain>
    </source>
</reference>
<dbReference type="KEGG" id="gog:C1280_22555"/>
<accession>A0A2Z3H185</accession>
<dbReference type="Proteomes" id="UP000245802">
    <property type="component" value="Chromosome"/>
</dbReference>
<gene>
    <name evidence="1" type="ORF">C1280_22555</name>
</gene>
<name>A0A2Z3H185_9BACT</name>
<dbReference type="AlphaFoldDB" id="A0A2Z3H185"/>
<evidence type="ECO:0000313" key="1">
    <source>
        <dbReference type="EMBL" id="AWM39498.1"/>
    </source>
</evidence>
<dbReference type="EMBL" id="CP025958">
    <property type="protein sequence ID" value="AWM39498.1"/>
    <property type="molecule type" value="Genomic_DNA"/>
</dbReference>